<keyword evidence="3" id="KW-0408">Iron</keyword>
<keyword evidence="2" id="KW-0479">Metal-binding</keyword>
<feature type="region of interest" description="Disordered" evidence="4">
    <location>
        <begin position="1"/>
        <end position="20"/>
    </location>
</feature>
<dbReference type="InterPro" id="IPR039994">
    <property type="entry name" value="NO66-like"/>
</dbReference>
<name>A0A6J4JVK6_9ACTN</name>
<evidence type="ECO:0000256" key="2">
    <source>
        <dbReference type="ARBA" id="ARBA00022723"/>
    </source>
</evidence>
<evidence type="ECO:0000256" key="1">
    <source>
        <dbReference type="ARBA" id="ARBA00001954"/>
    </source>
</evidence>
<evidence type="ECO:0000259" key="5">
    <source>
        <dbReference type="PROSITE" id="PS51184"/>
    </source>
</evidence>
<sequence length="440" mass="46707">MNHTTSSADGRAPRTVPGSFGAVRAGTAAGAGGLRGLAGAPAGQAVLSRLVAVDPTTFADQHWGRRPLLSNAQDLPRDFGDLLSADAVDELVSTRGLRTPFLRVAKNGSTLAERSFTGPGGVGAGIADQVSDDKLVRLFSDGSTLVLQALHRVWPPVLRLCQQLAAELGHPVQANAYVTPPQNQGFSNHYDVHDVFVLQIEGEKRWQIHPPVLESPLRDQPWSDRKAAVAARAAEEPLIETVLRPGDCLYLPRGFLHAATALGGVSTHLTLGVHSWTRYLVAEQLLQQALRSVAEDPAIRGSLPLGVDLGEPEDLQADVEQVRAALVAALGATDLEQLSEVLHTASRGTSRAAPVGPLRQLRTADQLRPDTELVLRPHVAARLSTRDGQTVLRSRAADLPLTADEVPAVARLLDAGTATPTDLGEPLARRLVLNGLVLSA</sequence>
<dbReference type="PANTHER" id="PTHR13096">
    <property type="entry name" value="MINA53 MYC INDUCED NUCLEAR ANTIGEN"/>
    <property type="match status" value="1"/>
</dbReference>
<organism evidence="6">
    <name type="scientific">uncultured Friedmanniella sp</name>
    <dbReference type="NCBI Taxonomy" id="335381"/>
    <lineage>
        <taxon>Bacteria</taxon>
        <taxon>Bacillati</taxon>
        <taxon>Actinomycetota</taxon>
        <taxon>Actinomycetes</taxon>
        <taxon>Propionibacteriales</taxon>
        <taxon>Nocardioidaceae</taxon>
        <taxon>Friedmanniella</taxon>
        <taxon>environmental samples</taxon>
    </lineage>
</organism>
<dbReference type="Pfam" id="PF08007">
    <property type="entry name" value="JmjC_2"/>
    <property type="match status" value="1"/>
</dbReference>
<evidence type="ECO:0000256" key="4">
    <source>
        <dbReference type="SAM" id="MobiDB-lite"/>
    </source>
</evidence>
<comment type="cofactor">
    <cofactor evidence="1">
        <name>Fe(2+)</name>
        <dbReference type="ChEBI" id="CHEBI:29033"/>
    </cofactor>
</comment>
<dbReference type="GO" id="GO:0051864">
    <property type="term" value="F:histone H3K36 demethylase activity"/>
    <property type="evidence" value="ECO:0007669"/>
    <property type="project" value="TreeGrafter"/>
</dbReference>
<dbReference type="PANTHER" id="PTHR13096:SF9">
    <property type="entry name" value="BIFUNCTIONAL LYSINE-SPECIFIC DEMETHYLASE AND HISTIDYL-HYDROXYLASE"/>
    <property type="match status" value="1"/>
</dbReference>
<proteinExistence type="predicted"/>
<evidence type="ECO:0000256" key="3">
    <source>
        <dbReference type="ARBA" id="ARBA00023004"/>
    </source>
</evidence>
<dbReference type="PROSITE" id="PS51184">
    <property type="entry name" value="JMJC"/>
    <property type="match status" value="1"/>
</dbReference>
<gene>
    <name evidence="6" type="ORF">AVDCRST_MAG61-119</name>
</gene>
<dbReference type="Gene3D" id="2.60.120.650">
    <property type="entry name" value="Cupin"/>
    <property type="match status" value="1"/>
</dbReference>
<accession>A0A6J4JVK6</accession>
<feature type="domain" description="JmjC" evidence="5">
    <location>
        <begin position="127"/>
        <end position="290"/>
    </location>
</feature>
<reference evidence="6" key="1">
    <citation type="submission" date="2020-02" db="EMBL/GenBank/DDBJ databases">
        <authorList>
            <person name="Meier V. D."/>
        </authorList>
    </citation>
    <scope>NUCLEOTIDE SEQUENCE</scope>
    <source>
        <strain evidence="6">AVDCRST_MAG61</strain>
    </source>
</reference>
<dbReference type="EMBL" id="CADCTT010000001">
    <property type="protein sequence ID" value="CAA9288369.1"/>
    <property type="molecule type" value="Genomic_DNA"/>
</dbReference>
<evidence type="ECO:0000313" key="6">
    <source>
        <dbReference type="EMBL" id="CAA9288369.1"/>
    </source>
</evidence>
<dbReference type="AlphaFoldDB" id="A0A6J4JVK6"/>
<dbReference type="SUPFAM" id="SSF51197">
    <property type="entry name" value="Clavaminate synthase-like"/>
    <property type="match status" value="1"/>
</dbReference>
<dbReference type="SMART" id="SM00558">
    <property type="entry name" value="JmjC"/>
    <property type="match status" value="1"/>
</dbReference>
<dbReference type="InterPro" id="IPR003347">
    <property type="entry name" value="JmjC_dom"/>
</dbReference>
<dbReference type="GO" id="GO:0046872">
    <property type="term" value="F:metal ion binding"/>
    <property type="evidence" value="ECO:0007669"/>
    <property type="project" value="UniProtKB-KW"/>
</dbReference>
<dbReference type="GO" id="GO:0032453">
    <property type="term" value="F:histone H3K4 demethylase activity"/>
    <property type="evidence" value="ECO:0007669"/>
    <property type="project" value="TreeGrafter"/>
</dbReference>
<protein>
    <submittedName>
        <fullName evidence="6">Cupin 4</fullName>
    </submittedName>
</protein>